<evidence type="ECO:0000313" key="4">
    <source>
        <dbReference type="Proteomes" id="UP000663637"/>
    </source>
</evidence>
<keyword evidence="2" id="KW-0812">Transmembrane</keyword>
<proteinExistence type="predicted"/>
<evidence type="ECO:0000256" key="2">
    <source>
        <dbReference type="SAM" id="Phobius"/>
    </source>
</evidence>
<evidence type="ECO:0000313" key="3">
    <source>
        <dbReference type="EMBL" id="QSB43618.1"/>
    </source>
</evidence>
<feature type="compositionally biased region" description="Polar residues" evidence="1">
    <location>
        <begin position="51"/>
        <end position="76"/>
    </location>
</feature>
<name>A0ABX7K6U2_9SPHN</name>
<accession>A0ABX7K6U2</accession>
<organism evidence="3 4">
    <name type="scientific">Tsuneonella flava</name>
    <dbReference type="NCBI Taxonomy" id="2055955"/>
    <lineage>
        <taxon>Bacteria</taxon>
        <taxon>Pseudomonadati</taxon>
        <taxon>Pseudomonadota</taxon>
        <taxon>Alphaproteobacteria</taxon>
        <taxon>Sphingomonadales</taxon>
        <taxon>Erythrobacteraceae</taxon>
        <taxon>Tsuneonella</taxon>
    </lineage>
</organism>
<dbReference type="Proteomes" id="UP000663637">
    <property type="component" value="Chromosome"/>
</dbReference>
<keyword evidence="4" id="KW-1185">Reference proteome</keyword>
<feature type="transmembrane region" description="Helical" evidence="2">
    <location>
        <begin position="23"/>
        <end position="44"/>
    </location>
</feature>
<dbReference type="RefSeq" id="WP_102154287.1">
    <property type="nucleotide sequence ID" value="NZ_CP061510.1"/>
</dbReference>
<evidence type="ECO:0000256" key="1">
    <source>
        <dbReference type="SAM" id="MobiDB-lite"/>
    </source>
</evidence>
<keyword evidence="2" id="KW-0472">Membrane</keyword>
<sequence>MEKHGEQVIETETEASAGSKEGVVRWILGISLVLAVGLLTIIWVSGAMTQPVASQPPANTQNSADSGDQENQTSFNGLLEVEKNDAASPAN</sequence>
<protein>
    <submittedName>
        <fullName evidence="3">Uncharacterized protein</fullName>
    </submittedName>
</protein>
<keyword evidence="2" id="KW-1133">Transmembrane helix</keyword>
<reference evidence="3 4" key="1">
    <citation type="submission" date="2020-09" db="EMBL/GenBank/DDBJ databases">
        <title>Complete genome sequence of altererythrobacter flavus SS-21NJ, isolated from Dongying oil sludge in Shandong province.</title>
        <authorList>
            <person name="Sun S."/>
            <person name="Zhang Z."/>
        </authorList>
    </citation>
    <scope>NUCLEOTIDE SEQUENCE [LARGE SCALE GENOMIC DNA]</scope>
    <source>
        <strain evidence="3 4">SS-21NJ</strain>
    </source>
</reference>
<gene>
    <name evidence="3" type="ORF">IDJ81_09545</name>
</gene>
<dbReference type="EMBL" id="CP061510">
    <property type="protein sequence ID" value="QSB43618.1"/>
    <property type="molecule type" value="Genomic_DNA"/>
</dbReference>
<feature type="region of interest" description="Disordered" evidence="1">
    <location>
        <begin position="51"/>
        <end position="91"/>
    </location>
</feature>